<accession>A0A835GNZ3</accession>
<evidence type="ECO:0000313" key="1">
    <source>
        <dbReference type="EMBL" id="KAF9421840.1"/>
    </source>
</evidence>
<dbReference type="Proteomes" id="UP000648187">
    <property type="component" value="Unassembled WGS sequence"/>
</dbReference>
<protein>
    <submittedName>
        <fullName evidence="1">Uncharacterized protein</fullName>
    </submittedName>
</protein>
<dbReference type="AlphaFoldDB" id="A0A835GNZ3"/>
<keyword evidence="2" id="KW-1185">Reference proteome</keyword>
<evidence type="ECO:0000313" key="2">
    <source>
        <dbReference type="Proteomes" id="UP000648187"/>
    </source>
</evidence>
<organism evidence="1 2">
    <name type="scientific">Spodoptera exigua</name>
    <name type="common">Beet armyworm</name>
    <name type="synonym">Noctua fulgens</name>
    <dbReference type="NCBI Taxonomy" id="7107"/>
    <lineage>
        <taxon>Eukaryota</taxon>
        <taxon>Metazoa</taxon>
        <taxon>Ecdysozoa</taxon>
        <taxon>Arthropoda</taxon>
        <taxon>Hexapoda</taxon>
        <taxon>Insecta</taxon>
        <taxon>Pterygota</taxon>
        <taxon>Neoptera</taxon>
        <taxon>Endopterygota</taxon>
        <taxon>Lepidoptera</taxon>
        <taxon>Glossata</taxon>
        <taxon>Ditrysia</taxon>
        <taxon>Noctuoidea</taxon>
        <taxon>Noctuidae</taxon>
        <taxon>Amphipyrinae</taxon>
        <taxon>Spodoptera</taxon>
    </lineage>
</organism>
<dbReference type="EMBL" id="JACKWZ010000021">
    <property type="protein sequence ID" value="KAF9421840.1"/>
    <property type="molecule type" value="Genomic_DNA"/>
</dbReference>
<comment type="caution">
    <text evidence="1">The sequence shown here is derived from an EMBL/GenBank/DDBJ whole genome shotgun (WGS) entry which is preliminary data.</text>
</comment>
<sequence>METTLKIFNYPWKIDECDELICHQTVVDYVYGGCPGCLAGVLRGDLAETVATCTTDCVQHQDGDSYHRHSDGVDHDGLVVERCVDLAPVHRMPQRSTEALMCCPRDSGVRNLFLDKIYMTTAKMAMQATPMALMIIPSSTIPLYLSTLWIRTLTSNSYNTDTQKTRNSMLT</sequence>
<name>A0A835GNZ3_SPOEX</name>
<gene>
    <name evidence="1" type="ORF">HW555_002280</name>
</gene>
<proteinExistence type="predicted"/>
<reference evidence="1" key="1">
    <citation type="submission" date="2020-08" db="EMBL/GenBank/DDBJ databases">
        <title>Spodoptera exigua strain:BAW_Kor-Di-RS1 Genome sequencing and assembly.</title>
        <authorList>
            <person name="Kim J."/>
            <person name="Nam H.Y."/>
            <person name="Kwon M."/>
            <person name="Choi J.H."/>
            <person name="Cho S.R."/>
            <person name="Kim G.-H."/>
        </authorList>
    </citation>
    <scope>NUCLEOTIDE SEQUENCE</scope>
    <source>
        <strain evidence="1">BAW_Kor-Di-RS1</strain>
        <tissue evidence="1">Whole-body</tissue>
    </source>
</reference>